<protein>
    <submittedName>
        <fullName evidence="1">Uncharacterized protein</fullName>
    </submittedName>
</protein>
<proteinExistence type="predicted"/>
<reference evidence="1" key="2">
    <citation type="journal article" date="2015" name="Data Brief">
        <title>Shoot transcriptome of the giant reed, Arundo donax.</title>
        <authorList>
            <person name="Barrero R.A."/>
            <person name="Guerrero F.D."/>
            <person name="Moolhuijzen P."/>
            <person name="Goolsby J.A."/>
            <person name="Tidwell J."/>
            <person name="Bellgard S.E."/>
            <person name="Bellgard M.I."/>
        </authorList>
    </citation>
    <scope>NUCLEOTIDE SEQUENCE</scope>
    <source>
        <tissue evidence="1">Shoot tissue taken approximately 20 cm above the soil surface</tissue>
    </source>
</reference>
<reference evidence="1" key="1">
    <citation type="submission" date="2014-09" db="EMBL/GenBank/DDBJ databases">
        <authorList>
            <person name="Magalhaes I.L.F."/>
            <person name="Oliveira U."/>
            <person name="Santos F.R."/>
            <person name="Vidigal T.H.D.A."/>
            <person name="Brescovit A.D."/>
            <person name="Santos A.J."/>
        </authorList>
    </citation>
    <scope>NUCLEOTIDE SEQUENCE</scope>
    <source>
        <tissue evidence="1">Shoot tissue taken approximately 20 cm above the soil surface</tissue>
    </source>
</reference>
<evidence type="ECO:0000313" key="1">
    <source>
        <dbReference type="EMBL" id="JAD54511.1"/>
    </source>
</evidence>
<dbReference type="EMBL" id="GBRH01243384">
    <property type="protein sequence ID" value="JAD54511.1"/>
    <property type="molecule type" value="Transcribed_RNA"/>
</dbReference>
<accession>A0A0A9ATQ6</accession>
<sequence length="24" mass="2489">MSTGHPSLPSNSIDTYVLSPSINA</sequence>
<name>A0A0A9ATQ6_ARUDO</name>
<organism evidence="1">
    <name type="scientific">Arundo donax</name>
    <name type="common">Giant reed</name>
    <name type="synonym">Donax arundinaceus</name>
    <dbReference type="NCBI Taxonomy" id="35708"/>
    <lineage>
        <taxon>Eukaryota</taxon>
        <taxon>Viridiplantae</taxon>
        <taxon>Streptophyta</taxon>
        <taxon>Embryophyta</taxon>
        <taxon>Tracheophyta</taxon>
        <taxon>Spermatophyta</taxon>
        <taxon>Magnoliopsida</taxon>
        <taxon>Liliopsida</taxon>
        <taxon>Poales</taxon>
        <taxon>Poaceae</taxon>
        <taxon>PACMAD clade</taxon>
        <taxon>Arundinoideae</taxon>
        <taxon>Arundineae</taxon>
        <taxon>Arundo</taxon>
    </lineage>
</organism>
<dbReference type="AlphaFoldDB" id="A0A0A9ATQ6"/>